<dbReference type="InterPro" id="IPR003781">
    <property type="entry name" value="CoA-bd"/>
</dbReference>
<keyword evidence="1" id="KW-0436">Ligase</keyword>
<dbReference type="GO" id="GO:0005524">
    <property type="term" value="F:ATP binding"/>
    <property type="evidence" value="ECO:0007669"/>
    <property type="project" value="UniProtKB-UniRule"/>
</dbReference>
<evidence type="ECO:0000256" key="4">
    <source>
        <dbReference type="ARBA" id="ARBA00060888"/>
    </source>
</evidence>
<dbReference type="InterPro" id="IPR036291">
    <property type="entry name" value="NAD(P)-bd_dom_sf"/>
</dbReference>
<dbReference type="FunFam" id="3.30.1490.20:FF:000020">
    <property type="entry name" value="Protein lysine acetyltransferase"/>
    <property type="match status" value="1"/>
</dbReference>
<evidence type="ECO:0000256" key="3">
    <source>
        <dbReference type="ARBA" id="ARBA00022840"/>
    </source>
</evidence>
<reference evidence="7 8" key="1">
    <citation type="submission" date="2020-08" db="EMBL/GenBank/DDBJ databases">
        <title>Genomic Encyclopedia of Type Strains, Phase IV (KMG-IV): sequencing the most valuable type-strain genomes for metagenomic binning, comparative biology and taxonomic classification.</title>
        <authorList>
            <person name="Goeker M."/>
        </authorList>
    </citation>
    <scope>NUCLEOTIDE SEQUENCE [LARGE SCALE GENOMIC DNA]</scope>
    <source>
        <strain evidence="7 8">DSM 29007</strain>
    </source>
</reference>
<comment type="similarity">
    <text evidence="4">In the N-terminal section; belongs to the acetate CoA ligase alpha subunit family.</text>
</comment>
<dbReference type="Gene3D" id="3.40.50.720">
    <property type="entry name" value="NAD(P)-binding Rossmann-like Domain"/>
    <property type="match status" value="1"/>
</dbReference>
<evidence type="ECO:0000313" key="7">
    <source>
        <dbReference type="EMBL" id="MBB6072955.1"/>
    </source>
</evidence>
<dbReference type="AlphaFoldDB" id="A0A841H411"/>
<evidence type="ECO:0000256" key="2">
    <source>
        <dbReference type="ARBA" id="ARBA00022741"/>
    </source>
</evidence>
<dbReference type="PANTHER" id="PTHR43334">
    <property type="entry name" value="ACETATE--COA LIGASE [ADP-FORMING]"/>
    <property type="match status" value="1"/>
</dbReference>
<accession>A0A841H411</accession>
<dbReference type="Proteomes" id="UP000582837">
    <property type="component" value="Unassembled WGS sequence"/>
</dbReference>
<keyword evidence="3 5" id="KW-0067">ATP-binding</keyword>
<feature type="domain" description="ATP-grasp" evidence="6">
    <location>
        <begin position="491"/>
        <end position="527"/>
    </location>
</feature>
<dbReference type="SUPFAM" id="SSF52210">
    <property type="entry name" value="Succinyl-CoA synthetase domains"/>
    <property type="match status" value="2"/>
</dbReference>
<evidence type="ECO:0000256" key="5">
    <source>
        <dbReference type="PROSITE-ProRule" id="PRU00409"/>
    </source>
</evidence>
<dbReference type="InterPro" id="IPR011761">
    <property type="entry name" value="ATP-grasp"/>
</dbReference>
<name>A0A841H411_9BACT</name>
<dbReference type="InterPro" id="IPR013815">
    <property type="entry name" value="ATP_grasp_subdomain_1"/>
</dbReference>
<dbReference type="GO" id="GO:0046872">
    <property type="term" value="F:metal ion binding"/>
    <property type="evidence" value="ECO:0007669"/>
    <property type="project" value="InterPro"/>
</dbReference>
<organism evidence="7 8">
    <name type="scientific">Longimicrobium terrae</name>
    <dbReference type="NCBI Taxonomy" id="1639882"/>
    <lineage>
        <taxon>Bacteria</taxon>
        <taxon>Pseudomonadati</taxon>
        <taxon>Gemmatimonadota</taxon>
        <taxon>Longimicrobiia</taxon>
        <taxon>Longimicrobiales</taxon>
        <taxon>Longimicrobiaceae</taxon>
        <taxon>Longimicrobium</taxon>
    </lineage>
</organism>
<dbReference type="EMBL" id="JACHIA010000019">
    <property type="protein sequence ID" value="MBB6072955.1"/>
    <property type="molecule type" value="Genomic_DNA"/>
</dbReference>
<dbReference type="Pfam" id="PF13607">
    <property type="entry name" value="Succ_CoA_lig"/>
    <property type="match status" value="1"/>
</dbReference>
<keyword evidence="2 5" id="KW-0547">Nucleotide-binding</keyword>
<gene>
    <name evidence="7" type="ORF">HNQ61_004621</name>
</gene>
<dbReference type="PANTHER" id="PTHR43334:SF1">
    <property type="entry name" value="3-HYDROXYPROPIONATE--COA LIGASE [ADP-FORMING]"/>
    <property type="match status" value="1"/>
</dbReference>
<dbReference type="Gene3D" id="3.40.50.261">
    <property type="entry name" value="Succinyl-CoA synthetase domains"/>
    <property type="match status" value="2"/>
</dbReference>
<dbReference type="SMART" id="SM00881">
    <property type="entry name" value="CoA_binding"/>
    <property type="match status" value="1"/>
</dbReference>
<keyword evidence="8" id="KW-1185">Reference proteome</keyword>
<evidence type="ECO:0000259" key="6">
    <source>
        <dbReference type="PROSITE" id="PS50975"/>
    </source>
</evidence>
<dbReference type="Pfam" id="PF13380">
    <property type="entry name" value="CoA_binding_2"/>
    <property type="match status" value="1"/>
</dbReference>
<dbReference type="Pfam" id="PF13549">
    <property type="entry name" value="ATP-grasp_5"/>
    <property type="match status" value="1"/>
</dbReference>
<dbReference type="InterPro" id="IPR032875">
    <property type="entry name" value="Succ_CoA_lig_flav_dom"/>
</dbReference>
<evidence type="ECO:0000256" key="1">
    <source>
        <dbReference type="ARBA" id="ARBA00022598"/>
    </source>
</evidence>
<dbReference type="Gene3D" id="3.30.470.20">
    <property type="entry name" value="ATP-grasp fold, B domain"/>
    <property type="match status" value="1"/>
</dbReference>
<dbReference type="PROSITE" id="PS50975">
    <property type="entry name" value="ATP_GRASP"/>
    <property type="match status" value="1"/>
</dbReference>
<dbReference type="RefSeq" id="WP_170037158.1">
    <property type="nucleotide sequence ID" value="NZ_JABDTL010000002.1"/>
</dbReference>
<evidence type="ECO:0000313" key="8">
    <source>
        <dbReference type="Proteomes" id="UP000582837"/>
    </source>
</evidence>
<dbReference type="InterPro" id="IPR043938">
    <property type="entry name" value="Ligase_CoA_dom"/>
</dbReference>
<dbReference type="Gene3D" id="3.30.1490.20">
    <property type="entry name" value="ATP-grasp fold, A domain"/>
    <property type="match status" value="1"/>
</dbReference>
<dbReference type="SUPFAM" id="SSF56059">
    <property type="entry name" value="Glutathione synthetase ATP-binding domain-like"/>
    <property type="match status" value="1"/>
</dbReference>
<comment type="caution">
    <text evidence="7">The sequence shown here is derived from an EMBL/GenBank/DDBJ whole genome shotgun (WGS) entry which is preliminary data.</text>
</comment>
<sequence length="700" mass="74342">MLDAIFRPRSIAVVGASRKPDTLGYKILENLVRYGFNGAVYPVNPTADAVHSIRAFPSVEAIPDPVDMAVLVVPKQHVLAAAEACGRKGVKGLVVISAGFAETGGAGVQRQAELMEIVRRHGMRLVGPNCMGVLNTAPDRSMNATFAPTMPPAGPVAFMSQSGAMGVTILDYAAEYGIGISQFISVGNKPDVSGNDLIQYWADDERTGVILMYLENFGNPRRFTQLAREITRRKPILAVKSGRSGAGARAASSHTGALAGTDAATDALLRQCGVLRMDTVEEMFDLAMAFSHQPVPRGNRVAIVTNAGGPGILIADACEAAGLHVTELAENTRALLAANFPEEASFANPVDMIASANAQSYRIAVEAVLADPNVDAVIATFVPPLGIRQEDVAEAIVSVAAGRTDKPVLAVLMGREGLPQGMAELNAAGIPAYRFPESAARALGALYRYRQWLERPVGAMAEYEVDRESVAAILAGARAEERAKLTEMEVMRVLEAYGIPVAPYRVARTVEEAAAAAQAIGWPVVMKVLSPRIIHKSDVGGVVVGVEDEDALRAAFHRLTTEVPERAGLPADAVDGVLVQRMMSGGKETILGMTQDPQFGPVLMFGLGGIYVEALRDVVFRVQPVTDVDAAEMVRGIRGIKLLEGIRGEPASDLRAVEEVIQRLSQLVGDHDAIRELDVNPWLAFPAGGVAVDGRITVAL</sequence>
<dbReference type="SUPFAM" id="SSF51735">
    <property type="entry name" value="NAD(P)-binding Rossmann-fold domains"/>
    <property type="match status" value="1"/>
</dbReference>
<dbReference type="Pfam" id="PF19045">
    <property type="entry name" value="Ligase_CoA_2"/>
    <property type="match status" value="1"/>
</dbReference>
<dbReference type="InterPro" id="IPR016102">
    <property type="entry name" value="Succinyl-CoA_synth-like"/>
</dbReference>
<protein>
    <submittedName>
        <fullName evidence="7">Acetyl coenzyme A synthetase (ADP forming)-like protein</fullName>
    </submittedName>
</protein>
<dbReference type="InterPro" id="IPR051538">
    <property type="entry name" value="Acyl-CoA_Synth/Transferase"/>
</dbReference>
<dbReference type="GO" id="GO:0043758">
    <property type="term" value="F:acetate-CoA ligase (ADP-forming) activity"/>
    <property type="evidence" value="ECO:0007669"/>
    <property type="project" value="InterPro"/>
</dbReference>
<proteinExistence type="inferred from homology"/>